<reference evidence="4" key="1">
    <citation type="journal article" date="2019" name="Int. J. Syst. Evol. Microbiol.">
        <title>The Global Catalogue of Microorganisms (GCM) 10K type strain sequencing project: providing services to taxonomists for standard genome sequencing and annotation.</title>
        <authorList>
            <consortium name="The Broad Institute Genomics Platform"/>
            <consortium name="The Broad Institute Genome Sequencing Center for Infectious Disease"/>
            <person name="Wu L."/>
            <person name="Ma J."/>
        </authorList>
    </citation>
    <scope>NUCLEOTIDE SEQUENCE [LARGE SCALE GENOMIC DNA]</scope>
    <source>
        <strain evidence="4">JCM 14718</strain>
    </source>
</reference>
<evidence type="ECO:0000256" key="1">
    <source>
        <dbReference type="SAM" id="MobiDB-lite"/>
    </source>
</evidence>
<dbReference type="Proteomes" id="UP001500618">
    <property type="component" value="Unassembled WGS sequence"/>
</dbReference>
<keyword evidence="2" id="KW-0472">Membrane</keyword>
<feature type="transmembrane region" description="Helical" evidence="2">
    <location>
        <begin position="83"/>
        <end position="101"/>
    </location>
</feature>
<organism evidence="3 4">
    <name type="scientific">Fodinicola feengrottensis</name>
    <dbReference type="NCBI Taxonomy" id="435914"/>
    <lineage>
        <taxon>Bacteria</taxon>
        <taxon>Bacillati</taxon>
        <taxon>Actinomycetota</taxon>
        <taxon>Actinomycetes</taxon>
        <taxon>Mycobacteriales</taxon>
        <taxon>Fodinicola</taxon>
    </lineage>
</organism>
<evidence type="ECO:0000313" key="4">
    <source>
        <dbReference type="Proteomes" id="UP001500618"/>
    </source>
</evidence>
<name>A0ABP4TRP1_9ACTN</name>
<accession>A0ABP4TRP1</accession>
<dbReference type="RefSeq" id="WP_344312621.1">
    <property type="nucleotide sequence ID" value="NZ_BAAANY010000019.1"/>
</dbReference>
<gene>
    <name evidence="3" type="ORF">GCM10009765_47150</name>
</gene>
<evidence type="ECO:0008006" key="5">
    <source>
        <dbReference type="Google" id="ProtNLM"/>
    </source>
</evidence>
<comment type="caution">
    <text evidence="3">The sequence shown here is derived from an EMBL/GenBank/DDBJ whole genome shotgun (WGS) entry which is preliminary data.</text>
</comment>
<feature type="region of interest" description="Disordered" evidence="1">
    <location>
        <begin position="150"/>
        <end position="173"/>
    </location>
</feature>
<feature type="transmembrane region" description="Helical" evidence="2">
    <location>
        <begin position="58"/>
        <end position="76"/>
    </location>
</feature>
<keyword evidence="2" id="KW-1133">Transmembrane helix</keyword>
<sequence>MPPREESTVPAPTALSPGRADAEPRGRVPVRFSYGQTWSPDRPSAGPRWDTHWMLVDWLGYGLGIALALPVAAIAVHQRRWWSWLELAGLALLAVAALRTIGAPAWLVTVGVDVGPPALVAGLVAWRLHDDAGWFARKDTGKDSVITGLTSNDHEQQTESGVAVPPRASTCED</sequence>
<evidence type="ECO:0000256" key="2">
    <source>
        <dbReference type="SAM" id="Phobius"/>
    </source>
</evidence>
<feature type="transmembrane region" description="Helical" evidence="2">
    <location>
        <begin position="107"/>
        <end position="128"/>
    </location>
</feature>
<keyword evidence="2" id="KW-0812">Transmembrane</keyword>
<dbReference type="EMBL" id="BAAANY010000019">
    <property type="protein sequence ID" value="GAA1692386.1"/>
    <property type="molecule type" value="Genomic_DNA"/>
</dbReference>
<evidence type="ECO:0000313" key="3">
    <source>
        <dbReference type="EMBL" id="GAA1692386.1"/>
    </source>
</evidence>
<protein>
    <recommendedName>
        <fullName evidence="5">DUF2628 domain-containing protein</fullName>
    </recommendedName>
</protein>
<keyword evidence="4" id="KW-1185">Reference proteome</keyword>
<proteinExistence type="predicted"/>
<feature type="region of interest" description="Disordered" evidence="1">
    <location>
        <begin position="1"/>
        <end position="26"/>
    </location>
</feature>